<dbReference type="OrthoDB" id="397706at2"/>
<dbReference type="GO" id="GO:0070694">
    <property type="term" value="F:5-hydroxymethyl-dUMP N-hydrolase activity"/>
    <property type="evidence" value="ECO:0007669"/>
    <property type="project" value="TreeGrafter"/>
</dbReference>
<dbReference type="PANTHER" id="PTHR15364:SF0">
    <property type="entry name" value="2'-DEOXYNUCLEOSIDE 5'-PHOSPHATE N-HYDROLASE 1"/>
    <property type="match status" value="1"/>
</dbReference>
<dbReference type="RefSeq" id="WP_133441896.1">
    <property type="nucleotide sequence ID" value="NZ_CP034726.1"/>
</dbReference>
<dbReference type="Gene3D" id="3.40.50.450">
    <property type="match status" value="1"/>
</dbReference>
<dbReference type="SUPFAM" id="SSF52309">
    <property type="entry name" value="N-(deoxy)ribosyltransferase-like"/>
    <property type="match status" value="1"/>
</dbReference>
<name>A0A4P6ZLC9_9LACO</name>
<dbReference type="KEGG" id="lji:ELX58_04120"/>
<dbReference type="EMBL" id="CP034726">
    <property type="protein sequence ID" value="QBP18337.1"/>
    <property type="molecule type" value="Genomic_DNA"/>
</dbReference>
<dbReference type="Pfam" id="PF05014">
    <property type="entry name" value="Nuc_deoxyrib_tr"/>
    <property type="match status" value="1"/>
</dbReference>
<dbReference type="GO" id="GO:0016740">
    <property type="term" value="F:transferase activity"/>
    <property type="evidence" value="ECO:0007669"/>
    <property type="project" value="UniProtKB-KW"/>
</dbReference>
<gene>
    <name evidence="1" type="ORF">ELX58_04120</name>
</gene>
<dbReference type="InterPro" id="IPR051239">
    <property type="entry name" value="2'-dNMP_N-hydrolase"/>
</dbReference>
<protein>
    <submittedName>
        <fullName evidence="1">Nucleoside 2-deoxyribosyltransferase</fullName>
    </submittedName>
</protein>
<evidence type="ECO:0000313" key="1">
    <source>
        <dbReference type="EMBL" id="QBP18337.1"/>
    </source>
</evidence>
<sequence length="146" mass="16143">MVRVFISAPFFSDNQVNKVKTLEWALKKNPTVDSFYSARLEQGTNSEPGSLQWGKEIYHRDMNGLKSSDVVVAILDFDGHDIDSGTSYEIGQAKALGKPVIALRTDRSKTNLMIGASADASFNSIKPLVDYDFNHVKPNAFKGQLC</sequence>
<reference evidence="2" key="1">
    <citation type="submission" date="2018-12" db="EMBL/GenBank/DDBJ databases">
        <title>A new species of lactobacillus.</title>
        <authorList>
            <person name="Jian Y."/>
            <person name="Xin L."/>
            <person name="Hong Z.J."/>
            <person name="Ming L.Z."/>
            <person name="Hong X.Z."/>
        </authorList>
    </citation>
    <scope>NUCLEOTIDE SEQUENCE [LARGE SCALE GENOMIC DNA]</scope>
    <source>
        <strain evidence="2">HSLZ-75</strain>
    </source>
</reference>
<dbReference type="GO" id="GO:0009159">
    <property type="term" value="P:deoxyribonucleoside monophosphate catabolic process"/>
    <property type="evidence" value="ECO:0007669"/>
    <property type="project" value="TreeGrafter"/>
</dbReference>
<dbReference type="AlphaFoldDB" id="A0A4P6ZLC9"/>
<keyword evidence="1" id="KW-0808">Transferase</keyword>
<evidence type="ECO:0000313" key="2">
    <source>
        <dbReference type="Proteomes" id="UP000294321"/>
    </source>
</evidence>
<dbReference type="InterPro" id="IPR007710">
    <property type="entry name" value="Nucleoside_deoxyribTrfase"/>
</dbReference>
<keyword evidence="2" id="KW-1185">Reference proteome</keyword>
<organism evidence="1 2">
    <name type="scientific">Acetilactobacillus jinshanensis</name>
    <dbReference type="NCBI Taxonomy" id="1720083"/>
    <lineage>
        <taxon>Bacteria</taxon>
        <taxon>Bacillati</taxon>
        <taxon>Bacillota</taxon>
        <taxon>Bacilli</taxon>
        <taxon>Lactobacillales</taxon>
        <taxon>Lactobacillaceae</taxon>
        <taxon>Acetilactobacillus</taxon>
    </lineage>
</organism>
<accession>A0A4P6ZLC9</accession>
<dbReference type="PANTHER" id="PTHR15364">
    <property type="entry name" value="2'-DEOXYNUCLEOSIDE 5'-PHOSPHATE N-HYDROLASE 1"/>
    <property type="match status" value="1"/>
</dbReference>
<proteinExistence type="predicted"/>
<dbReference type="Proteomes" id="UP000294321">
    <property type="component" value="Chromosome"/>
</dbReference>